<dbReference type="EMBL" id="CACRXK020003372">
    <property type="protein sequence ID" value="CAB3998500.1"/>
    <property type="molecule type" value="Genomic_DNA"/>
</dbReference>
<dbReference type="OrthoDB" id="6159875at2759"/>
<sequence>MEMKDASTRIKIDRSHRLGKQQSSRQTTIAKFNYHQDKEAVRLNAKKLKGMRIGVAEQYPEEIEKLRKSLYPDLRKAKAAGKMTNIVRDKLIIDGAVFNLSL</sequence>
<evidence type="ECO:0000313" key="2">
    <source>
        <dbReference type="EMBL" id="CAB3998500.1"/>
    </source>
</evidence>
<feature type="region of interest" description="Disordered" evidence="1">
    <location>
        <begin position="1"/>
        <end position="26"/>
    </location>
</feature>
<comment type="caution">
    <text evidence="2">The sequence shown here is derived from an EMBL/GenBank/DDBJ whole genome shotgun (WGS) entry which is preliminary data.</text>
</comment>
<dbReference type="Gene3D" id="3.30.70.1820">
    <property type="entry name" value="L1 transposable element, RRM domain"/>
    <property type="match status" value="1"/>
</dbReference>
<keyword evidence="3" id="KW-1185">Reference proteome</keyword>
<accession>A0A7D9I3U0</accession>
<evidence type="ECO:0000313" key="3">
    <source>
        <dbReference type="Proteomes" id="UP001152795"/>
    </source>
</evidence>
<name>A0A7D9I3U0_PARCT</name>
<evidence type="ECO:0000256" key="1">
    <source>
        <dbReference type="SAM" id="MobiDB-lite"/>
    </source>
</evidence>
<organism evidence="2 3">
    <name type="scientific">Paramuricea clavata</name>
    <name type="common">Red gorgonian</name>
    <name type="synonym">Violescent sea-whip</name>
    <dbReference type="NCBI Taxonomy" id="317549"/>
    <lineage>
        <taxon>Eukaryota</taxon>
        <taxon>Metazoa</taxon>
        <taxon>Cnidaria</taxon>
        <taxon>Anthozoa</taxon>
        <taxon>Octocorallia</taxon>
        <taxon>Malacalcyonacea</taxon>
        <taxon>Plexauridae</taxon>
        <taxon>Paramuricea</taxon>
    </lineage>
</organism>
<feature type="non-terminal residue" evidence="2">
    <location>
        <position position="102"/>
    </location>
</feature>
<dbReference type="AlphaFoldDB" id="A0A7D9I3U0"/>
<proteinExistence type="predicted"/>
<gene>
    <name evidence="2" type="ORF">PACLA_8A079374</name>
</gene>
<protein>
    <submittedName>
        <fullName evidence="2">Uncharacterized protein</fullName>
    </submittedName>
</protein>
<feature type="compositionally biased region" description="Basic and acidic residues" evidence="1">
    <location>
        <begin position="1"/>
        <end position="16"/>
    </location>
</feature>
<dbReference type="Proteomes" id="UP001152795">
    <property type="component" value="Unassembled WGS sequence"/>
</dbReference>
<reference evidence="2" key="1">
    <citation type="submission" date="2020-04" db="EMBL/GenBank/DDBJ databases">
        <authorList>
            <person name="Alioto T."/>
            <person name="Alioto T."/>
            <person name="Gomez Garrido J."/>
        </authorList>
    </citation>
    <scope>NUCLEOTIDE SEQUENCE</scope>
    <source>
        <strain evidence="2">A484AB</strain>
    </source>
</reference>